<feature type="compositionally biased region" description="Polar residues" evidence="1">
    <location>
        <begin position="92"/>
        <end position="116"/>
    </location>
</feature>
<dbReference type="Ensembl" id="ENSMICT00000050763.2">
    <property type="protein sequence ID" value="ENSMICP00000029755.1"/>
    <property type="gene ID" value="ENSMICG00000032866.2"/>
</dbReference>
<organism evidence="2 3">
    <name type="scientific">Microcebus murinus</name>
    <name type="common">Gray mouse lemur</name>
    <name type="synonym">Lemur murinus</name>
    <dbReference type="NCBI Taxonomy" id="30608"/>
    <lineage>
        <taxon>Eukaryota</taxon>
        <taxon>Metazoa</taxon>
        <taxon>Chordata</taxon>
        <taxon>Craniata</taxon>
        <taxon>Vertebrata</taxon>
        <taxon>Euteleostomi</taxon>
        <taxon>Mammalia</taxon>
        <taxon>Eutheria</taxon>
        <taxon>Euarchontoglires</taxon>
        <taxon>Primates</taxon>
        <taxon>Strepsirrhini</taxon>
        <taxon>Lemuriformes</taxon>
        <taxon>Cheirogaleidae</taxon>
        <taxon>Microcebus</taxon>
    </lineage>
</organism>
<feature type="compositionally biased region" description="Polar residues" evidence="1">
    <location>
        <begin position="162"/>
        <end position="188"/>
    </location>
</feature>
<reference evidence="2" key="3">
    <citation type="submission" date="2025-09" db="UniProtKB">
        <authorList>
            <consortium name="Ensembl"/>
        </authorList>
    </citation>
    <scope>IDENTIFICATION</scope>
</reference>
<dbReference type="Proteomes" id="UP000694394">
    <property type="component" value="Chromosome 9"/>
</dbReference>
<proteinExistence type="predicted"/>
<keyword evidence="3" id="KW-1185">Reference proteome</keyword>
<feature type="compositionally biased region" description="Polar residues" evidence="1">
    <location>
        <begin position="27"/>
        <end position="53"/>
    </location>
</feature>
<feature type="region of interest" description="Disordered" evidence="1">
    <location>
        <begin position="1"/>
        <end position="188"/>
    </location>
</feature>
<feature type="compositionally biased region" description="Polar residues" evidence="1">
    <location>
        <begin position="124"/>
        <end position="139"/>
    </location>
</feature>
<accession>A0A8C5VT54</accession>
<name>A0A8C5VT54_MICMU</name>
<evidence type="ECO:0000313" key="2">
    <source>
        <dbReference type="Ensembl" id="ENSMICP00000029755.1"/>
    </source>
</evidence>
<evidence type="ECO:0000313" key="3">
    <source>
        <dbReference type="Proteomes" id="UP000694394"/>
    </source>
</evidence>
<protein>
    <submittedName>
        <fullName evidence="2">Uncharacterized protein</fullName>
    </submittedName>
</protein>
<dbReference type="AlphaFoldDB" id="A0A8C5VT54"/>
<evidence type="ECO:0000256" key="1">
    <source>
        <dbReference type="SAM" id="MobiDB-lite"/>
    </source>
</evidence>
<reference evidence="2" key="2">
    <citation type="submission" date="2025-08" db="UniProtKB">
        <authorList>
            <consortium name="Ensembl"/>
        </authorList>
    </citation>
    <scope>IDENTIFICATION</scope>
</reference>
<dbReference type="GeneTree" id="ENSGT00860000135895"/>
<dbReference type="EMBL" id="ABDC03013935">
    <property type="status" value="NOT_ANNOTATED_CDS"/>
    <property type="molecule type" value="Genomic_DNA"/>
</dbReference>
<sequence>MSSPTGLGGGCSGGDPWSTRRRPPKRNFQSTRLPPIWATSSSPRSGTGRQQVGSHPGAQPTPGWLSHSKLKLGPRMASPAGPQPTKRPTVPSGPSTATSPVSATGSGSFSCAQPSSLCRCRTPAPSSTTKRPPTGSCATERSPAATSRRRSGSSPCVKRATRSSALFSSTVGPGTQQLLGPSGSSGCC</sequence>
<reference evidence="2" key="1">
    <citation type="submission" date="2016-12" db="EMBL/GenBank/DDBJ databases">
        <title>Mouse lemur reference genome and diversity panel.</title>
        <authorList>
            <person name="Harris R."/>
            <person name="Larsen P."/>
            <person name="Liu Y."/>
            <person name="Hughes D.S."/>
            <person name="Murali S."/>
            <person name="Raveendran M."/>
            <person name="Korchina V."/>
            <person name="Wang M."/>
            <person name="Jhangiani S."/>
            <person name="Bandaranaike D."/>
            <person name="Bellair M."/>
            <person name="Blankenburg K."/>
            <person name="Chao H."/>
            <person name="Dahdouli M."/>
            <person name="Dinh H."/>
            <person name="Doddapaneni H."/>
            <person name="English A."/>
            <person name="Firestine M."/>
            <person name="Gnanaolivu R."/>
            <person name="Gross S."/>
            <person name="Hernandez B."/>
            <person name="Javaid M."/>
            <person name="Jayaseelan J."/>
            <person name="Jones J."/>
            <person name="Khan Z."/>
            <person name="Kovar C."/>
            <person name="Kurapati P."/>
            <person name="Le B."/>
            <person name="Lee S."/>
            <person name="Li M."/>
            <person name="Mathew T."/>
            <person name="Narasimhan A."/>
            <person name="Ngo D."/>
            <person name="Nguyen L."/>
            <person name="Okwuonu G."/>
            <person name="Ongeri F."/>
            <person name="Osuji N."/>
            <person name="Pu L.-L."/>
            <person name="Puazo M."/>
            <person name="Quiroz J."/>
            <person name="Raj R."/>
            <person name="Rajbhandari K."/>
            <person name="Reid J.G."/>
            <person name="Santibanez J."/>
            <person name="Sexton D."/>
            <person name="Skinner E."/>
            <person name="Vee V."/>
            <person name="Weissenberger G."/>
            <person name="Wu Y."/>
            <person name="Xin Y."/>
            <person name="Han Y."/>
            <person name="Campbell C."/>
            <person name="Brown A."/>
            <person name="Sullivan B."/>
            <person name="Shelton J."/>
            <person name="Brown S."/>
            <person name="Dudchenko O."/>
            <person name="Machol I."/>
            <person name="Durand N."/>
            <person name="Shamim M."/>
            <person name="Lieberman A."/>
            <person name="Muzny D.M."/>
            <person name="Richards S."/>
            <person name="Yoder A."/>
            <person name="Worley K.C."/>
            <person name="Rogers J."/>
            <person name="Gibbs R.A."/>
        </authorList>
    </citation>
    <scope>NUCLEOTIDE SEQUENCE [LARGE SCALE GENOMIC DNA]</scope>
</reference>
<feature type="compositionally biased region" description="Gly residues" evidence="1">
    <location>
        <begin position="1"/>
        <end position="13"/>
    </location>
</feature>